<proteinExistence type="predicted"/>
<gene>
    <name evidence="1" type="ORF">MENTE1834_LOCUS35448</name>
</gene>
<keyword evidence="2" id="KW-1185">Reference proteome</keyword>
<evidence type="ECO:0000313" key="1">
    <source>
        <dbReference type="EMBL" id="CAK5087827.1"/>
    </source>
</evidence>
<reference evidence="1" key="1">
    <citation type="submission" date="2023-11" db="EMBL/GenBank/DDBJ databases">
        <authorList>
            <person name="Poullet M."/>
        </authorList>
    </citation>
    <scope>NUCLEOTIDE SEQUENCE</scope>
    <source>
        <strain evidence="1">E1834</strain>
    </source>
</reference>
<accession>A0ACB1A8L1</accession>
<sequence>MVRETEEKVRREANSKLLPESFLSLNLNYNFVKFLFHFSFLNNIYEHILASFLHYFYSISAAFRDTFPCSSGSILSAVFSFHYYLQNSEFLLIYLYSFGNNFYYFLLFSLYSSGSIFDQIFS</sequence>
<protein>
    <submittedName>
        <fullName evidence="1">Uncharacterized protein</fullName>
    </submittedName>
</protein>
<organism evidence="1 2">
    <name type="scientific">Meloidogyne enterolobii</name>
    <name type="common">Root-knot nematode worm</name>
    <name type="synonym">Meloidogyne mayaguensis</name>
    <dbReference type="NCBI Taxonomy" id="390850"/>
    <lineage>
        <taxon>Eukaryota</taxon>
        <taxon>Metazoa</taxon>
        <taxon>Ecdysozoa</taxon>
        <taxon>Nematoda</taxon>
        <taxon>Chromadorea</taxon>
        <taxon>Rhabditida</taxon>
        <taxon>Tylenchina</taxon>
        <taxon>Tylenchomorpha</taxon>
        <taxon>Tylenchoidea</taxon>
        <taxon>Meloidogynidae</taxon>
        <taxon>Meloidogyninae</taxon>
        <taxon>Meloidogyne</taxon>
    </lineage>
</organism>
<name>A0ACB1A8L1_MELEN</name>
<comment type="caution">
    <text evidence="1">The sequence shown here is derived from an EMBL/GenBank/DDBJ whole genome shotgun (WGS) entry which is preliminary data.</text>
</comment>
<dbReference type="Proteomes" id="UP001497535">
    <property type="component" value="Unassembled WGS sequence"/>
</dbReference>
<evidence type="ECO:0000313" key="2">
    <source>
        <dbReference type="Proteomes" id="UP001497535"/>
    </source>
</evidence>
<dbReference type="EMBL" id="CAVMJV010000067">
    <property type="protein sequence ID" value="CAK5087827.1"/>
    <property type="molecule type" value="Genomic_DNA"/>
</dbReference>